<evidence type="ECO:0000256" key="4">
    <source>
        <dbReference type="ARBA" id="ARBA00022840"/>
    </source>
</evidence>
<feature type="domain" description="ABC transporter" evidence="6">
    <location>
        <begin position="23"/>
        <end position="248"/>
    </location>
</feature>
<dbReference type="SUPFAM" id="SSF52540">
    <property type="entry name" value="P-loop containing nucleoside triphosphate hydrolases"/>
    <property type="match status" value="1"/>
</dbReference>
<feature type="compositionally biased region" description="Low complexity" evidence="5">
    <location>
        <begin position="1"/>
        <end position="20"/>
    </location>
</feature>
<dbReference type="InterPro" id="IPR027417">
    <property type="entry name" value="P-loop_NTPase"/>
</dbReference>
<sequence length="331" mass="34470">MGEGTSTSLTSAGGSSRSASQGLHASGLTRRYGSRTVVDDVSFEVLPGQVVGFLGPNGAGKSTTLRMLCGLGRPDAGVALVDGTPVHRLPNAGRVIGVLLDASAVHRGRTVQENLSLVAQTIGAPRHRVPVMLEAVGLGAVARRRSGALSLGMRQRLALAVALVGRPRYLVLDEPLNGLDTEGISWVKDVVRGFAADGGGVLVSSHLMAEVSTLVERVVVIDRGRIVQDAPLAHVVMSTETALCRSTDDEQLLTALLAAGVEARAEGGALVAHASTRRIGEIAAATGAVLLELRPTSRELADAVLALTEGEFRARRGLDLASWGTDEEHLR</sequence>
<dbReference type="InterPro" id="IPR017871">
    <property type="entry name" value="ABC_transporter-like_CS"/>
</dbReference>
<organism evidence="7 8">
    <name type="scientific">Cellulomonas xiejunii</name>
    <dbReference type="NCBI Taxonomy" id="2968083"/>
    <lineage>
        <taxon>Bacteria</taxon>
        <taxon>Bacillati</taxon>
        <taxon>Actinomycetota</taxon>
        <taxon>Actinomycetes</taxon>
        <taxon>Micrococcales</taxon>
        <taxon>Cellulomonadaceae</taxon>
        <taxon>Cellulomonas</taxon>
    </lineage>
</organism>
<dbReference type="SMART" id="SM00382">
    <property type="entry name" value="AAA"/>
    <property type="match status" value="1"/>
</dbReference>
<dbReference type="InterPro" id="IPR003439">
    <property type="entry name" value="ABC_transporter-like_ATP-bd"/>
</dbReference>
<dbReference type="PANTHER" id="PTHR43335:SF4">
    <property type="entry name" value="ABC TRANSPORTER, ATP-BINDING PROTEIN"/>
    <property type="match status" value="1"/>
</dbReference>
<evidence type="ECO:0000256" key="5">
    <source>
        <dbReference type="SAM" id="MobiDB-lite"/>
    </source>
</evidence>
<dbReference type="Gene3D" id="3.40.50.300">
    <property type="entry name" value="P-loop containing nucleotide triphosphate hydrolases"/>
    <property type="match status" value="1"/>
</dbReference>
<keyword evidence="8" id="KW-1185">Reference proteome</keyword>
<dbReference type="PANTHER" id="PTHR43335">
    <property type="entry name" value="ABC TRANSPORTER, ATP-BINDING PROTEIN"/>
    <property type="match status" value="1"/>
</dbReference>
<dbReference type="InterPro" id="IPR003593">
    <property type="entry name" value="AAA+_ATPase"/>
</dbReference>
<evidence type="ECO:0000313" key="7">
    <source>
        <dbReference type="EMBL" id="UUI73181.1"/>
    </source>
</evidence>
<keyword evidence="4 7" id="KW-0067">ATP-binding</keyword>
<gene>
    <name evidence="7" type="ORF">NP048_07035</name>
</gene>
<dbReference type="PROSITE" id="PS50893">
    <property type="entry name" value="ABC_TRANSPORTER_2"/>
    <property type="match status" value="1"/>
</dbReference>
<evidence type="ECO:0000256" key="3">
    <source>
        <dbReference type="ARBA" id="ARBA00022741"/>
    </source>
</evidence>
<dbReference type="PROSITE" id="PS00211">
    <property type="entry name" value="ABC_TRANSPORTER_1"/>
    <property type="match status" value="1"/>
</dbReference>
<keyword evidence="2" id="KW-0813">Transport</keyword>
<evidence type="ECO:0000256" key="2">
    <source>
        <dbReference type="ARBA" id="ARBA00022448"/>
    </source>
</evidence>
<dbReference type="RefSeq" id="WP_227577492.1">
    <property type="nucleotide sequence ID" value="NZ_CP101987.1"/>
</dbReference>
<dbReference type="Proteomes" id="UP001316384">
    <property type="component" value="Chromosome"/>
</dbReference>
<dbReference type="Pfam" id="PF00005">
    <property type="entry name" value="ABC_tran"/>
    <property type="match status" value="1"/>
</dbReference>
<evidence type="ECO:0000256" key="1">
    <source>
        <dbReference type="ARBA" id="ARBA00005417"/>
    </source>
</evidence>
<feature type="region of interest" description="Disordered" evidence="5">
    <location>
        <begin position="1"/>
        <end position="26"/>
    </location>
</feature>
<protein>
    <submittedName>
        <fullName evidence="7">ATP-binding cassette domain-containing protein</fullName>
    </submittedName>
</protein>
<comment type="similarity">
    <text evidence="1">Belongs to the ABC transporter superfamily.</text>
</comment>
<reference evidence="7 8" key="1">
    <citation type="submission" date="2022-07" db="EMBL/GenBank/DDBJ databases">
        <title>Novel species in genus cellulomonas.</title>
        <authorList>
            <person name="Ye L."/>
        </authorList>
    </citation>
    <scope>NUCLEOTIDE SEQUENCE [LARGE SCALE GENOMIC DNA]</scope>
    <source>
        <strain evidence="8">zg-B89</strain>
    </source>
</reference>
<accession>A0ABY5KUQ1</accession>
<dbReference type="EMBL" id="CP101987">
    <property type="protein sequence ID" value="UUI73181.1"/>
    <property type="molecule type" value="Genomic_DNA"/>
</dbReference>
<name>A0ABY5KUQ1_9CELL</name>
<dbReference type="GO" id="GO:0005524">
    <property type="term" value="F:ATP binding"/>
    <property type="evidence" value="ECO:0007669"/>
    <property type="project" value="UniProtKB-KW"/>
</dbReference>
<proteinExistence type="inferred from homology"/>
<evidence type="ECO:0000313" key="8">
    <source>
        <dbReference type="Proteomes" id="UP001316384"/>
    </source>
</evidence>
<evidence type="ECO:0000259" key="6">
    <source>
        <dbReference type="PROSITE" id="PS50893"/>
    </source>
</evidence>
<keyword evidence="3" id="KW-0547">Nucleotide-binding</keyword>